<dbReference type="EMBL" id="MJEQ01000320">
    <property type="protein sequence ID" value="OIT37364.1"/>
    <property type="molecule type" value="Genomic_DNA"/>
</dbReference>
<sequence>MRIKVLRDEKTVSFHDDETIEMDKYYDLLNMLKKVGYLQGAQTEMLLSSLKLATVTLKLQKIIRRLFYELVRMIWRIENDG</sequence>
<accession>A0A314L8Y9</accession>
<dbReference type="Gramene" id="OIT37364">
    <property type="protein sequence ID" value="OIT37364"/>
    <property type="gene ID" value="A4A49_51625"/>
</dbReference>
<dbReference type="Proteomes" id="UP000187609">
    <property type="component" value="Unassembled WGS sequence"/>
</dbReference>
<name>A0A314L8Y9_NICAT</name>
<organism evidence="1 2">
    <name type="scientific">Nicotiana attenuata</name>
    <name type="common">Coyote tobacco</name>
    <dbReference type="NCBI Taxonomy" id="49451"/>
    <lineage>
        <taxon>Eukaryota</taxon>
        <taxon>Viridiplantae</taxon>
        <taxon>Streptophyta</taxon>
        <taxon>Embryophyta</taxon>
        <taxon>Tracheophyta</taxon>
        <taxon>Spermatophyta</taxon>
        <taxon>Magnoliopsida</taxon>
        <taxon>eudicotyledons</taxon>
        <taxon>Gunneridae</taxon>
        <taxon>Pentapetalae</taxon>
        <taxon>asterids</taxon>
        <taxon>lamiids</taxon>
        <taxon>Solanales</taxon>
        <taxon>Solanaceae</taxon>
        <taxon>Nicotianoideae</taxon>
        <taxon>Nicotianeae</taxon>
        <taxon>Nicotiana</taxon>
    </lineage>
</organism>
<evidence type="ECO:0000313" key="1">
    <source>
        <dbReference type="EMBL" id="OIT37364.1"/>
    </source>
</evidence>
<dbReference type="AlphaFoldDB" id="A0A314L8Y9"/>
<evidence type="ECO:0000313" key="2">
    <source>
        <dbReference type="Proteomes" id="UP000187609"/>
    </source>
</evidence>
<proteinExistence type="predicted"/>
<gene>
    <name evidence="1" type="ORF">A4A49_51625</name>
</gene>
<protein>
    <submittedName>
        <fullName evidence="1">Uncharacterized protein</fullName>
    </submittedName>
</protein>
<reference evidence="1" key="1">
    <citation type="submission" date="2016-11" db="EMBL/GenBank/DDBJ databases">
        <title>The genome of Nicotiana attenuata.</title>
        <authorList>
            <person name="Xu S."/>
            <person name="Brockmoeller T."/>
            <person name="Gaquerel E."/>
            <person name="Navarro A."/>
            <person name="Kuhl H."/>
            <person name="Gase K."/>
            <person name="Ling Z."/>
            <person name="Zhou W."/>
            <person name="Kreitzer C."/>
            <person name="Stanke M."/>
            <person name="Tang H."/>
            <person name="Lyons E."/>
            <person name="Pandey P."/>
            <person name="Pandey S.P."/>
            <person name="Timmermann B."/>
            <person name="Baldwin I.T."/>
        </authorList>
    </citation>
    <scope>NUCLEOTIDE SEQUENCE [LARGE SCALE GENOMIC DNA]</scope>
    <source>
        <strain evidence="1">UT</strain>
    </source>
</reference>
<dbReference type="SMR" id="A0A314L8Y9"/>
<keyword evidence="2" id="KW-1185">Reference proteome</keyword>
<comment type="caution">
    <text evidence="1">The sequence shown here is derived from an EMBL/GenBank/DDBJ whole genome shotgun (WGS) entry which is preliminary data.</text>
</comment>